<dbReference type="InterPro" id="IPR024790">
    <property type="entry name" value="APC4_long_dom"/>
</dbReference>
<feature type="domain" description="Anaphase-promoting complex subunit 4 long" evidence="8">
    <location>
        <begin position="231"/>
        <end position="423"/>
    </location>
</feature>
<keyword evidence="10" id="KW-1185">Reference proteome</keyword>
<evidence type="ECO:0000259" key="8">
    <source>
        <dbReference type="Pfam" id="PF12896"/>
    </source>
</evidence>
<dbReference type="EMBL" id="CAXKWB010027276">
    <property type="protein sequence ID" value="CAL4131665.1"/>
    <property type="molecule type" value="Genomic_DNA"/>
</dbReference>
<dbReference type="GO" id="GO:0034399">
    <property type="term" value="C:nuclear periphery"/>
    <property type="evidence" value="ECO:0007669"/>
    <property type="project" value="TreeGrafter"/>
</dbReference>
<evidence type="ECO:0000256" key="2">
    <source>
        <dbReference type="ARBA" id="ARBA00022618"/>
    </source>
</evidence>
<evidence type="ECO:0000256" key="3">
    <source>
        <dbReference type="ARBA" id="ARBA00022776"/>
    </source>
</evidence>
<keyword evidence="3" id="KW-0498">Mitosis</keyword>
<dbReference type="InterPro" id="IPR024789">
    <property type="entry name" value="APC4"/>
</dbReference>
<evidence type="ECO:0000259" key="7">
    <source>
        <dbReference type="Pfam" id="PF12894"/>
    </source>
</evidence>
<dbReference type="PANTHER" id="PTHR13260">
    <property type="entry name" value="ANAPHASE PROMOTING COMPLEX SUBUNIT 4 APC4"/>
    <property type="match status" value="1"/>
</dbReference>
<comment type="caution">
    <text evidence="9">The sequence shown here is derived from an EMBL/GenBank/DDBJ whole genome shotgun (WGS) entry which is preliminary data.</text>
</comment>
<feature type="domain" description="Anaphase-promoting complex subunit 4-like WD40" evidence="7">
    <location>
        <begin position="24"/>
        <end position="110"/>
    </location>
</feature>
<dbReference type="Proteomes" id="UP001497623">
    <property type="component" value="Unassembled WGS sequence"/>
</dbReference>
<sequence length="773" mass="85783">MAATCIMKQVEERHVATEILKSVWSPKMDLVAIANAQGQVAMHRLSWQRVWVINSPGEKVLVTGLAWRPDSKVLAIGYSTGEVVLVDIEDSSPVHKLNVNAEVTSLNWSQHIPEKDSDKQPDFEDTSETFLPPLQLLSKSYGEASDEKEEGWQEGRLLQDQTDLTVLTITTSAASIYLYAFGLFHCATVELAETVPGATRVLDATPSHDFHLLSCLVERQVGGETEVAHVTVETLILAWRHAELRALAYRYGKIYGLMTYASHTLLLLAEAWESILLELDDKLATYASSVSEGGVSADFLELLVFGMSSPEFDQFLSNQLTEKGLKKLGHSIELSYSNIQKLVLRNVQAVGQALVYQLSALVGLARHQDRFGVLGVKEEVVMNAVREAGAFVMKAVELQQVIDGAMTTFKAFLRWLYVVVRRVINEAVPEEVSRMTQQDLTYIAEFLHDSLEEATVGSDGERRTQFRLERVGQYLKDEPLTISSNSPMNPWAKFLEQHPNLADHPIIFRHHSERSLAQELKNLEQILNDMAEQPAKVISNAIKIVSWVPILTAPSNTVSVSQISCQSNSYMYTVLLPSPKQSLLYLIRWSTDAKRLTQSGPGPSKHVEAAPFVFSRLDGNRGCTLEAPGPTPLLQLMGAQFYTEETLSVLAQDPSDPRVSFFIQLWMVSAGGELRSLAVCGGKRLTDIGMAPRDASTLVDPSGYRKLEGGPLITLAVSGSRKVALLLSQNRRRVRLFEMEVDEDDEDDDEDEAQHESIMNQSGASDDPVENNC</sequence>
<dbReference type="SUPFAM" id="SSF50978">
    <property type="entry name" value="WD40 repeat-like"/>
    <property type="match status" value="1"/>
</dbReference>
<dbReference type="Pfam" id="PF12894">
    <property type="entry name" value="ANAPC4_WD40"/>
    <property type="match status" value="1"/>
</dbReference>
<keyword evidence="4" id="KW-0833">Ubl conjugation pathway</keyword>
<dbReference type="Pfam" id="PF12896">
    <property type="entry name" value="ANAPC4"/>
    <property type="match status" value="1"/>
</dbReference>
<dbReference type="GO" id="GO:0070979">
    <property type="term" value="P:protein K11-linked ubiquitination"/>
    <property type="evidence" value="ECO:0007669"/>
    <property type="project" value="TreeGrafter"/>
</dbReference>
<dbReference type="PANTHER" id="PTHR13260:SF0">
    <property type="entry name" value="ANAPHASE-PROMOTING COMPLEX SUBUNIT 4"/>
    <property type="match status" value="1"/>
</dbReference>
<evidence type="ECO:0000256" key="5">
    <source>
        <dbReference type="ARBA" id="ARBA00023306"/>
    </source>
</evidence>
<dbReference type="Gene3D" id="2.130.10.10">
    <property type="entry name" value="YVTN repeat-like/Quinoprotein amine dehydrogenase"/>
    <property type="match status" value="1"/>
</dbReference>
<proteinExistence type="predicted"/>
<dbReference type="GO" id="GO:0051301">
    <property type="term" value="P:cell division"/>
    <property type="evidence" value="ECO:0007669"/>
    <property type="project" value="UniProtKB-KW"/>
</dbReference>
<keyword evidence="5" id="KW-0131">Cell cycle</keyword>
<dbReference type="InterPro" id="IPR015943">
    <property type="entry name" value="WD40/YVTN_repeat-like_dom_sf"/>
</dbReference>
<evidence type="ECO:0000313" key="9">
    <source>
        <dbReference type="EMBL" id="CAL4131665.1"/>
    </source>
</evidence>
<dbReference type="InterPro" id="IPR036322">
    <property type="entry name" value="WD40_repeat_dom_sf"/>
</dbReference>
<protein>
    <recommendedName>
        <fullName evidence="1">Anaphase-promoting complex subunit 4</fullName>
    </recommendedName>
</protein>
<reference evidence="9 10" key="1">
    <citation type="submission" date="2024-05" db="EMBL/GenBank/DDBJ databases">
        <authorList>
            <person name="Wallberg A."/>
        </authorList>
    </citation>
    <scope>NUCLEOTIDE SEQUENCE [LARGE SCALE GENOMIC DNA]</scope>
</reference>
<feature type="region of interest" description="Disordered" evidence="6">
    <location>
        <begin position="739"/>
        <end position="773"/>
    </location>
</feature>
<organism evidence="9 10">
    <name type="scientific">Meganyctiphanes norvegica</name>
    <name type="common">Northern krill</name>
    <name type="synonym">Thysanopoda norvegica</name>
    <dbReference type="NCBI Taxonomy" id="48144"/>
    <lineage>
        <taxon>Eukaryota</taxon>
        <taxon>Metazoa</taxon>
        <taxon>Ecdysozoa</taxon>
        <taxon>Arthropoda</taxon>
        <taxon>Crustacea</taxon>
        <taxon>Multicrustacea</taxon>
        <taxon>Malacostraca</taxon>
        <taxon>Eumalacostraca</taxon>
        <taxon>Eucarida</taxon>
        <taxon>Euphausiacea</taxon>
        <taxon>Euphausiidae</taxon>
        <taxon>Meganyctiphanes</taxon>
    </lineage>
</organism>
<gene>
    <name evidence="9" type="ORF">MNOR_LOCUS26812</name>
</gene>
<evidence type="ECO:0000313" key="10">
    <source>
        <dbReference type="Proteomes" id="UP001497623"/>
    </source>
</evidence>
<dbReference type="GO" id="GO:0031145">
    <property type="term" value="P:anaphase-promoting complex-dependent catabolic process"/>
    <property type="evidence" value="ECO:0007669"/>
    <property type="project" value="InterPro"/>
</dbReference>
<name>A0AAV2RNK8_MEGNR</name>
<accession>A0AAV2RNK8</accession>
<dbReference type="AlphaFoldDB" id="A0AAV2RNK8"/>
<evidence type="ECO:0000256" key="1">
    <source>
        <dbReference type="ARBA" id="ARBA00016067"/>
    </source>
</evidence>
<evidence type="ECO:0000256" key="4">
    <source>
        <dbReference type="ARBA" id="ARBA00022786"/>
    </source>
</evidence>
<feature type="compositionally biased region" description="Acidic residues" evidence="6">
    <location>
        <begin position="739"/>
        <end position="753"/>
    </location>
</feature>
<dbReference type="InterPro" id="IPR024977">
    <property type="entry name" value="Apc4-like_WD40_dom"/>
</dbReference>
<evidence type="ECO:0000256" key="6">
    <source>
        <dbReference type="SAM" id="MobiDB-lite"/>
    </source>
</evidence>
<dbReference type="GO" id="GO:0005680">
    <property type="term" value="C:anaphase-promoting complex"/>
    <property type="evidence" value="ECO:0007669"/>
    <property type="project" value="InterPro"/>
</dbReference>
<keyword evidence="2" id="KW-0132">Cell division</keyword>